<gene>
    <name evidence="1" type="ORF">CLV73_1008</name>
</gene>
<dbReference type="Proteomes" id="UP000228740">
    <property type="component" value="Unassembled WGS sequence"/>
</dbReference>
<dbReference type="AlphaFoldDB" id="A0A2M9C897"/>
<keyword evidence="2" id="KW-1185">Reference proteome</keyword>
<dbReference type="InterPro" id="IPR025563">
    <property type="entry name" value="DUF4286"/>
</dbReference>
<dbReference type="Pfam" id="PF14114">
    <property type="entry name" value="DUF4286"/>
    <property type="match status" value="1"/>
</dbReference>
<protein>
    <submittedName>
        <fullName evidence="1">Uncharacterized protein DUF4286</fullName>
    </submittedName>
</protein>
<name>A0A2M9C897_9FLAO</name>
<dbReference type="EMBL" id="PGFD01000001">
    <property type="protein sequence ID" value="PJJ67012.1"/>
    <property type="molecule type" value="Genomic_DNA"/>
</dbReference>
<sequence length="122" mass="14565">MPIFAVNFIHRILKIHKNMSILSITFHCPKTHLEEWENYIDETLVLMTENLMDVNKYILSDVHSDYIEEGKNYNLLLLFDNDELRDDFVKSELENIAERIEARFGQEVMIFNTFLNPKKSRL</sequence>
<accession>A0A2M9C897</accession>
<reference evidence="1 2" key="1">
    <citation type="submission" date="2017-11" db="EMBL/GenBank/DDBJ databases">
        <title>Genomic Encyclopedia of Archaeal and Bacterial Type Strains, Phase II (KMG-II): From Individual Species to Whole Genera.</title>
        <authorList>
            <person name="Goeker M."/>
        </authorList>
    </citation>
    <scope>NUCLEOTIDE SEQUENCE [LARGE SCALE GENOMIC DNA]</scope>
    <source>
        <strain evidence="1 2">DSM 27617</strain>
    </source>
</reference>
<proteinExistence type="predicted"/>
<comment type="caution">
    <text evidence="1">The sequence shown here is derived from an EMBL/GenBank/DDBJ whole genome shotgun (WGS) entry which is preliminary data.</text>
</comment>
<evidence type="ECO:0000313" key="1">
    <source>
        <dbReference type="EMBL" id="PJJ67012.1"/>
    </source>
</evidence>
<organism evidence="1 2">
    <name type="scientific">Chryseobacterium geocarposphaerae</name>
    <dbReference type="NCBI Taxonomy" id="1416776"/>
    <lineage>
        <taxon>Bacteria</taxon>
        <taxon>Pseudomonadati</taxon>
        <taxon>Bacteroidota</taxon>
        <taxon>Flavobacteriia</taxon>
        <taxon>Flavobacteriales</taxon>
        <taxon>Weeksellaceae</taxon>
        <taxon>Chryseobacterium group</taxon>
        <taxon>Chryseobacterium</taxon>
    </lineage>
</organism>
<evidence type="ECO:0000313" key="2">
    <source>
        <dbReference type="Proteomes" id="UP000228740"/>
    </source>
</evidence>